<evidence type="ECO:0000259" key="1">
    <source>
        <dbReference type="Pfam" id="PF08845"/>
    </source>
</evidence>
<comment type="caution">
    <text evidence="2">The sequence shown here is derived from an EMBL/GenBank/DDBJ whole genome shotgun (WGS) entry which is preliminary data.</text>
</comment>
<accession>A0A9X3YNY7</accession>
<dbReference type="GO" id="GO:0005737">
    <property type="term" value="C:cytoplasm"/>
    <property type="evidence" value="ECO:0007669"/>
    <property type="project" value="InterPro"/>
</dbReference>
<keyword evidence="3" id="KW-1185">Reference proteome</keyword>
<dbReference type="EMBL" id="JAOVZO020000020">
    <property type="protein sequence ID" value="MDC8015167.1"/>
    <property type="molecule type" value="Genomic_DNA"/>
</dbReference>
<evidence type="ECO:0000313" key="3">
    <source>
        <dbReference type="Proteomes" id="UP001139971"/>
    </source>
</evidence>
<sequence length="73" mass="7813">MANPKPTPTYPIRMSLHVGAMPYPRLANAPPCAGSRFVPQIRLGGIWLATAGFSPADTLDIEVSPGRIVITRV</sequence>
<dbReference type="GO" id="GO:0016070">
    <property type="term" value="P:RNA metabolic process"/>
    <property type="evidence" value="ECO:0007669"/>
    <property type="project" value="InterPro"/>
</dbReference>
<dbReference type="InterPro" id="IPR014944">
    <property type="entry name" value="Toxin_SymE-like"/>
</dbReference>
<dbReference type="Proteomes" id="UP001139971">
    <property type="component" value="Unassembled WGS sequence"/>
</dbReference>
<evidence type="ECO:0000313" key="2">
    <source>
        <dbReference type="EMBL" id="MDC8015167.1"/>
    </source>
</evidence>
<protein>
    <submittedName>
        <fullName evidence="2">Type I toxin-antitoxin system SymE family toxin</fullName>
    </submittedName>
</protein>
<feature type="domain" description="Toxin SymE-like" evidence="1">
    <location>
        <begin position="16"/>
        <end position="71"/>
    </location>
</feature>
<dbReference type="Pfam" id="PF08845">
    <property type="entry name" value="SymE_toxin"/>
    <property type="match status" value="1"/>
</dbReference>
<dbReference type="GO" id="GO:0003723">
    <property type="term" value="F:RNA binding"/>
    <property type="evidence" value="ECO:0007669"/>
    <property type="project" value="InterPro"/>
</dbReference>
<dbReference type="GO" id="GO:0016788">
    <property type="term" value="F:hydrolase activity, acting on ester bonds"/>
    <property type="evidence" value="ECO:0007669"/>
    <property type="project" value="InterPro"/>
</dbReference>
<organism evidence="2 3">
    <name type="scientific">Tahibacter soli</name>
    <dbReference type="NCBI Taxonomy" id="2983605"/>
    <lineage>
        <taxon>Bacteria</taxon>
        <taxon>Pseudomonadati</taxon>
        <taxon>Pseudomonadota</taxon>
        <taxon>Gammaproteobacteria</taxon>
        <taxon>Lysobacterales</taxon>
        <taxon>Rhodanobacteraceae</taxon>
        <taxon>Tahibacter</taxon>
    </lineage>
</organism>
<dbReference type="RefSeq" id="WP_263544186.1">
    <property type="nucleotide sequence ID" value="NZ_JAOVZO020000020.1"/>
</dbReference>
<proteinExistence type="predicted"/>
<dbReference type="AlphaFoldDB" id="A0A9X3YNY7"/>
<name>A0A9X3YNY7_9GAMM</name>
<gene>
    <name evidence="2" type="ORF">OD750_021705</name>
</gene>
<reference evidence="2" key="1">
    <citation type="submission" date="2023-02" db="EMBL/GenBank/DDBJ databases">
        <title>Tahibacter soli sp. nov. isolated from soil.</title>
        <authorList>
            <person name="Baek J.H."/>
            <person name="Lee J.K."/>
            <person name="Choi D.G."/>
            <person name="Jeon C.O."/>
        </authorList>
    </citation>
    <scope>NUCLEOTIDE SEQUENCE</scope>
    <source>
        <strain evidence="2">BL</strain>
    </source>
</reference>